<feature type="non-terminal residue" evidence="1">
    <location>
        <position position="1"/>
    </location>
</feature>
<protein>
    <submittedName>
        <fullName evidence="1">Uncharacterized protein</fullName>
    </submittedName>
</protein>
<reference evidence="1" key="1">
    <citation type="submission" date="2018-06" db="EMBL/GenBank/DDBJ databases">
        <authorList>
            <person name="Zhirakovskaya E."/>
        </authorList>
    </citation>
    <scope>NUCLEOTIDE SEQUENCE</scope>
</reference>
<name>A0A3B0SFM6_9ZZZZ</name>
<gene>
    <name evidence="1" type="ORF">MNBD_ACTINO01-102</name>
</gene>
<dbReference type="AlphaFoldDB" id="A0A3B0SFM6"/>
<evidence type="ECO:0000313" key="1">
    <source>
        <dbReference type="EMBL" id="VAV93765.1"/>
    </source>
</evidence>
<sequence length="47" mass="5099">PRSDVAGAEMRKKGLMKQAVVTMNDGATFVFDYGMLNPKKLVAQING</sequence>
<organism evidence="1">
    <name type="scientific">hydrothermal vent metagenome</name>
    <dbReference type="NCBI Taxonomy" id="652676"/>
    <lineage>
        <taxon>unclassified sequences</taxon>
        <taxon>metagenomes</taxon>
        <taxon>ecological metagenomes</taxon>
    </lineage>
</organism>
<dbReference type="EMBL" id="UOEI01000106">
    <property type="protein sequence ID" value="VAV93765.1"/>
    <property type="molecule type" value="Genomic_DNA"/>
</dbReference>
<accession>A0A3B0SFM6</accession>
<proteinExistence type="predicted"/>